<name>A0AAD9K4Z1_9ANNE</name>
<dbReference type="InterPro" id="IPR019775">
    <property type="entry name" value="WD40_repeat_CS"/>
</dbReference>
<keyword evidence="2" id="KW-0677">Repeat</keyword>
<dbReference type="PROSITE" id="PS00678">
    <property type="entry name" value="WD_REPEATS_1"/>
    <property type="match status" value="2"/>
</dbReference>
<feature type="repeat" description="WD" evidence="3">
    <location>
        <begin position="22"/>
        <end position="48"/>
    </location>
</feature>
<dbReference type="EMBL" id="JAODUP010000061">
    <property type="protein sequence ID" value="KAK2164646.1"/>
    <property type="molecule type" value="Genomic_DNA"/>
</dbReference>
<evidence type="ECO:0000256" key="3">
    <source>
        <dbReference type="PROSITE-ProRule" id="PRU00221"/>
    </source>
</evidence>
<gene>
    <name evidence="4" type="ORF">LSH36_61g12000</name>
</gene>
<dbReference type="SUPFAM" id="SSF50978">
    <property type="entry name" value="WD40 repeat-like"/>
    <property type="match status" value="1"/>
</dbReference>
<dbReference type="InterPro" id="IPR015943">
    <property type="entry name" value="WD40/YVTN_repeat-like_dom_sf"/>
</dbReference>
<dbReference type="GO" id="GO:0005737">
    <property type="term" value="C:cytoplasm"/>
    <property type="evidence" value="ECO:0007669"/>
    <property type="project" value="TreeGrafter"/>
</dbReference>
<sequence>MLSSSLVVPMVMWGRNAPTHCICSILLTPDEKHIVTGSNDGQICVWDMAADWKVNPHQMLIGHNAAVTSLVLGSISQDKPYIVSSSDNGEMCLWDLRDGCCIESTKSTVVHTSIQPNQAIYEDESKQIRCLNAQTLKCCAYNQRTVLIVCSKYWQIYDTTWVMGKPSSGQSQAQLKMSSSPKGVYDAGDFSLLCSESSRRGERWCGGEFISIDRIVVWSTEGKGYLFKLPTNISDNEDYHKPGNPSSPRQVGPQAYTVLDVYMEKSLECSPSMIYFFGRRDREKKLILRGDSDGRVVVWSIPDVHDSKMKLVRQESFEKLPVVLPKCCTSLQEAWDRCTPATEGVIDQLNHTEERQLQITSSIYIPTQGRLVCGRDDGSIVITPATVSIVLQLLENGQMKGS</sequence>
<dbReference type="Pfam" id="PF00400">
    <property type="entry name" value="WD40"/>
    <property type="match status" value="2"/>
</dbReference>
<dbReference type="InterPro" id="IPR001680">
    <property type="entry name" value="WD40_rpt"/>
</dbReference>
<dbReference type="InterPro" id="IPR049916">
    <property type="entry name" value="WDR72-like"/>
</dbReference>
<dbReference type="PANTHER" id="PTHR44099">
    <property type="entry name" value="RABCONNECTIN-3B, ISOFORM A"/>
    <property type="match status" value="1"/>
</dbReference>
<dbReference type="PANTHER" id="PTHR44099:SF4">
    <property type="entry name" value="RABCONNECTIN-3B, ISOFORM A"/>
    <property type="match status" value="1"/>
</dbReference>
<evidence type="ECO:0000256" key="2">
    <source>
        <dbReference type="ARBA" id="ARBA00022737"/>
    </source>
</evidence>
<dbReference type="PROSITE" id="PS50082">
    <property type="entry name" value="WD_REPEATS_2"/>
    <property type="match status" value="2"/>
</dbReference>
<reference evidence="4" key="1">
    <citation type="journal article" date="2023" name="Mol. Biol. Evol.">
        <title>Third-Generation Sequencing Reveals the Adaptive Role of the Epigenome in Three Deep-Sea Polychaetes.</title>
        <authorList>
            <person name="Perez M."/>
            <person name="Aroh O."/>
            <person name="Sun Y."/>
            <person name="Lan Y."/>
            <person name="Juniper S.K."/>
            <person name="Young C.R."/>
            <person name="Angers B."/>
            <person name="Qian P.Y."/>
        </authorList>
    </citation>
    <scope>NUCLEOTIDE SEQUENCE</scope>
    <source>
        <strain evidence="4">P08H-3</strain>
    </source>
</reference>
<evidence type="ECO:0000313" key="5">
    <source>
        <dbReference type="Proteomes" id="UP001208570"/>
    </source>
</evidence>
<dbReference type="InterPro" id="IPR036322">
    <property type="entry name" value="WD40_repeat_dom_sf"/>
</dbReference>
<feature type="repeat" description="WD" evidence="3">
    <location>
        <begin position="60"/>
        <end position="104"/>
    </location>
</feature>
<protein>
    <submittedName>
        <fullName evidence="4">Uncharacterized protein</fullName>
    </submittedName>
</protein>
<dbReference type="SMART" id="SM00320">
    <property type="entry name" value="WD40"/>
    <property type="match status" value="4"/>
</dbReference>
<dbReference type="Gene3D" id="2.130.10.10">
    <property type="entry name" value="YVTN repeat-like/Quinoprotein amine dehydrogenase"/>
    <property type="match status" value="1"/>
</dbReference>
<dbReference type="PROSITE" id="PS50294">
    <property type="entry name" value="WD_REPEATS_REGION"/>
    <property type="match status" value="1"/>
</dbReference>
<organism evidence="4 5">
    <name type="scientific">Paralvinella palmiformis</name>
    <dbReference type="NCBI Taxonomy" id="53620"/>
    <lineage>
        <taxon>Eukaryota</taxon>
        <taxon>Metazoa</taxon>
        <taxon>Spiralia</taxon>
        <taxon>Lophotrochozoa</taxon>
        <taxon>Annelida</taxon>
        <taxon>Polychaeta</taxon>
        <taxon>Sedentaria</taxon>
        <taxon>Canalipalpata</taxon>
        <taxon>Terebellida</taxon>
        <taxon>Terebelliformia</taxon>
        <taxon>Alvinellidae</taxon>
        <taxon>Paralvinella</taxon>
    </lineage>
</organism>
<comment type="caution">
    <text evidence="4">The sequence shown here is derived from an EMBL/GenBank/DDBJ whole genome shotgun (WGS) entry which is preliminary data.</text>
</comment>
<keyword evidence="1 3" id="KW-0853">WD repeat</keyword>
<keyword evidence="5" id="KW-1185">Reference proteome</keyword>
<dbReference type="AlphaFoldDB" id="A0AAD9K4Z1"/>
<accession>A0AAD9K4Z1</accession>
<evidence type="ECO:0000313" key="4">
    <source>
        <dbReference type="EMBL" id="KAK2164646.1"/>
    </source>
</evidence>
<dbReference type="Proteomes" id="UP001208570">
    <property type="component" value="Unassembled WGS sequence"/>
</dbReference>
<proteinExistence type="predicted"/>
<evidence type="ECO:0000256" key="1">
    <source>
        <dbReference type="ARBA" id="ARBA00022574"/>
    </source>
</evidence>